<keyword evidence="8" id="KW-0902">Two-component regulatory system</keyword>
<dbReference type="PRINTS" id="PR00344">
    <property type="entry name" value="BCTRLSENSOR"/>
</dbReference>
<reference evidence="11 12" key="1">
    <citation type="submission" date="2019-08" db="EMBL/GenBank/DDBJ databases">
        <title>In-depth cultivation of the pig gut microbiome towards novel bacterial diversity and tailored functional studies.</title>
        <authorList>
            <person name="Wylensek D."/>
            <person name="Hitch T.C.A."/>
            <person name="Clavel T."/>
        </authorList>
    </citation>
    <scope>NUCLEOTIDE SEQUENCE [LARGE SCALE GENOMIC DNA]</scope>
    <source>
        <strain evidence="11 12">Oil-RF-744-WCA-WT-10</strain>
    </source>
</reference>
<keyword evidence="6 11" id="KW-0418">Kinase</keyword>
<keyword evidence="9" id="KW-1133">Transmembrane helix</keyword>
<dbReference type="GO" id="GO:0000160">
    <property type="term" value="P:phosphorelay signal transduction system"/>
    <property type="evidence" value="ECO:0007669"/>
    <property type="project" value="UniProtKB-KW"/>
</dbReference>
<dbReference type="EC" id="2.7.13.3" evidence="2"/>
<feature type="transmembrane region" description="Helical" evidence="9">
    <location>
        <begin position="162"/>
        <end position="182"/>
    </location>
</feature>
<evidence type="ECO:0000259" key="10">
    <source>
        <dbReference type="PROSITE" id="PS50109"/>
    </source>
</evidence>
<evidence type="ECO:0000313" key="12">
    <source>
        <dbReference type="Proteomes" id="UP000483362"/>
    </source>
</evidence>
<evidence type="ECO:0000256" key="5">
    <source>
        <dbReference type="ARBA" id="ARBA00022741"/>
    </source>
</evidence>
<keyword evidence="3" id="KW-0597">Phosphoprotein</keyword>
<evidence type="ECO:0000256" key="7">
    <source>
        <dbReference type="ARBA" id="ARBA00022840"/>
    </source>
</evidence>
<keyword evidence="5" id="KW-0547">Nucleotide-binding</keyword>
<evidence type="ECO:0000313" key="11">
    <source>
        <dbReference type="EMBL" id="MSS17076.1"/>
    </source>
</evidence>
<feature type="domain" description="Histidine kinase" evidence="10">
    <location>
        <begin position="200"/>
        <end position="403"/>
    </location>
</feature>
<keyword evidence="9" id="KW-0812">Transmembrane</keyword>
<dbReference type="GO" id="GO:0004673">
    <property type="term" value="F:protein histidine kinase activity"/>
    <property type="evidence" value="ECO:0007669"/>
    <property type="project" value="UniProtKB-EC"/>
</dbReference>
<proteinExistence type="predicted"/>
<comment type="catalytic activity">
    <reaction evidence="1">
        <text>ATP + protein L-histidine = ADP + protein N-phospho-L-histidine.</text>
        <dbReference type="EC" id="2.7.13.3"/>
    </reaction>
</comment>
<protein>
    <recommendedName>
        <fullName evidence="2">histidine kinase</fullName>
        <ecNumber evidence="2">2.7.13.3</ecNumber>
    </recommendedName>
</protein>
<evidence type="ECO:0000256" key="1">
    <source>
        <dbReference type="ARBA" id="ARBA00000085"/>
    </source>
</evidence>
<feature type="transmembrane region" description="Helical" evidence="9">
    <location>
        <begin position="12"/>
        <end position="31"/>
    </location>
</feature>
<evidence type="ECO:0000256" key="2">
    <source>
        <dbReference type="ARBA" id="ARBA00012438"/>
    </source>
</evidence>
<dbReference type="RefSeq" id="WP_154327525.1">
    <property type="nucleotide sequence ID" value="NZ_CP045696.1"/>
</dbReference>
<dbReference type="Gene3D" id="3.30.565.10">
    <property type="entry name" value="Histidine kinase-like ATPase, C-terminal domain"/>
    <property type="match status" value="1"/>
</dbReference>
<comment type="caution">
    <text evidence="11">The sequence shown here is derived from an EMBL/GenBank/DDBJ whole genome shotgun (WGS) entry which is preliminary data.</text>
</comment>
<dbReference type="AlphaFoldDB" id="A0A6L5XDA0"/>
<dbReference type="InterPro" id="IPR005467">
    <property type="entry name" value="His_kinase_dom"/>
</dbReference>
<gene>
    <name evidence="11" type="ORF">FYJ29_04760</name>
</gene>
<dbReference type="InterPro" id="IPR004358">
    <property type="entry name" value="Sig_transdc_His_kin-like_C"/>
</dbReference>
<dbReference type="PANTHER" id="PTHR43065:SF10">
    <property type="entry name" value="PEROXIDE STRESS-ACTIVATED HISTIDINE KINASE MAK3"/>
    <property type="match status" value="1"/>
</dbReference>
<keyword evidence="9" id="KW-0472">Membrane</keyword>
<dbReference type="GO" id="GO:0005524">
    <property type="term" value="F:ATP binding"/>
    <property type="evidence" value="ECO:0007669"/>
    <property type="project" value="UniProtKB-KW"/>
</dbReference>
<evidence type="ECO:0000256" key="6">
    <source>
        <dbReference type="ARBA" id="ARBA00022777"/>
    </source>
</evidence>
<evidence type="ECO:0000256" key="3">
    <source>
        <dbReference type="ARBA" id="ARBA00022553"/>
    </source>
</evidence>
<accession>A0A6L5XDA0</accession>
<keyword evidence="12" id="KW-1185">Reference proteome</keyword>
<sequence>MNLRNIYDSRRIWKIGLITVSLLLMGMFLLISNHLVKDLAKQERERMEIWADATKELASMSSEPGAMPTDVDFVFRIIEGNHNIPVLLVDDHDNILQYRNFRLPEKVDSLNPMQLSARNKHYLQGKLQRLKHSPNKIVINIDKSTRQYLYYEDSTVLRRLAYYPYIQLAVLLLFLGVAYFALISVKKAEQNKVWVGLSKETAHQLGTPISSLMAWTELLDTMGVDKSIVADMNKDVQRLSKIADRFSKIGSMPEKELEFINEAVVSSLEYMRSRIPKRVSLDLHLDQARNCGVMLSPPLFEWVMENLTKNAVDAMSGQGSIDITVDTRGDQAVILVKDTGKGIPRKNFKTVFNPGYTTKKRGWGLGLTLVKRIVEEYHGGRIYVKDSELGKGTTFCITLPRVADS</sequence>
<dbReference type="EMBL" id="VULT01000005">
    <property type="protein sequence ID" value="MSS17076.1"/>
    <property type="molecule type" value="Genomic_DNA"/>
</dbReference>
<dbReference type="InterPro" id="IPR036890">
    <property type="entry name" value="HATPase_C_sf"/>
</dbReference>
<dbReference type="Pfam" id="PF02518">
    <property type="entry name" value="HATPase_c"/>
    <property type="match status" value="1"/>
</dbReference>
<name>A0A6L5XDA0_9BACT</name>
<dbReference type="PROSITE" id="PS50109">
    <property type="entry name" value="HIS_KIN"/>
    <property type="match status" value="1"/>
</dbReference>
<evidence type="ECO:0000256" key="4">
    <source>
        <dbReference type="ARBA" id="ARBA00022679"/>
    </source>
</evidence>
<keyword evidence="7" id="KW-0067">ATP-binding</keyword>
<evidence type="ECO:0000256" key="9">
    <source>
        <dbReference type="SAM" id="Phobius"/>
    </source>
</evidence>
<dbReference type="SUPFAM" id="SSF55874">
    <property type="entry name" value="ATPase domain of HSP90 chaperone/DNA topoisomerase II/histidine kinase"/>
    <property type="match status" value="1"/>
</dbReference>
<dbReference type="PANTHER" id="PTHR43065">
    <property type="entry name" value="SENSOR HISTIDINE KINASE"/>
    <property type="match status" value="1"/>
</dbReference>
<evidence type="ECO:0000256" key="8">
    <source>
        <dbReference type="ARBA" id="ARBA00023012"/>
    </source>
</evidence>
<dbReference type="InterPro" id="IPR003594">
    <property type="entry name" value="HATPase_dom"/>
</dbReference>
<keyword evidence="4" id="KW-0808">Transferase</keyword>
<dbReference type="SMART" id="SM00387">
    <property type="entry name" value="HATPase_c"/>
    <property type="match status" value="1"/>
</dbReference>
<organism evidence="11 12">
    <name type="scientific">Sodaliphilus pleomorphus</name>
    <dbReference type="NCBI Taxonomy" id="2606626"/>
    <lineage>
        <taxon>Bacteria</taxon>
        <taxon>Pseudomonadati</taxon>
        <taxon>Bacteroidota</taxon>
        <taxon>Bacteroidia</taxon>
        <taxon>Bacteroidales</taxon>
        <taxon>Muribaculaceae</taxon>
        <taxon>Sodaliphilus</taxon>
    </lineage>
</organism>
<dbReference type="Proteomes" id="UP000483362">
    <property type="component" value="Unassembled WGS sequence"/>
</dbReference>